<dbReference type="Gene3D" id="6.10.30.10">
    <property type="match status" value="1"/>
</dbReference>
<organism evidence="3 4">
    <name type="scientific">Cryptosporangium aurantiacum</name>
    <dbReference type="NCBI Taxonomy" id="134849"/>
    <lineage>
        <taxon>Bacteria</taxon>
        <taxon>Bacillati</taxon>
        <taxon>Actinomycetota</taxon>
        <taxon>Actinomycetes</taxon>
        <taxon>Cryptosporangiales</taxon>
        <taxon>Cryptosporangiaceae</taxon>
        <taxon>Cryptosporangium</taxon>
    </lineage>
</organism>
<keyword evidence="4" id="KW-1185">Reference proteome</keyword>
<protein>
    <recommendedName>
        <fullName evidence="5">DUF35 domain-containing protein</fullName>
    </recommendedName>
</protein>
<dbReference type="InterPro" id="IPR052513">
    <property type="entry name" value="Thioester_dehydratase-like"/>
</dbReference>
<feature type="domain" description="ChsH2 rubredoxin-like zinc ribbon" evidence="2">
    <location>
        <begin position="10"/>
        <end position="44"/>
    </location>
</feature>
<evidence type="ECO:0008006" key="5">
    <source>
        <dbReference type="Google" id="ProtNLM"/>
    </source>
</evidence>
<reference evidence="3 4" key="1">
    <citation type="submission" date="2016-11" db="EMBL/GenBank/DDBJ databases">
        <authorList>
            <person name="Jaros S."/>
            <person name="Januszkiewicz K."/>
            <person name="Wedrychowicz H."/>
        </authorList>
    </citation>
    <scope>NUCLEOTIDE SEQUENCE [LARGE SCALE GENOMIC DNA]</scope>
    <source>
        <strain evidence="3 4">DSM 46144</strain>
    </source>
</reference>
<dbReference type="AlphaFoldDB" id="A0A1M7RGT4"/>
<dbReference type="PANTHER" id="PTHR34075:SF5">
    <property type="entry name" value="BLR3430 PROTEIN"/>
    <property type="match status" value="1"/>
</dbReference>
<dbReference type="PANTHER" id="PTHR34075">
    <property type="entry name" value="BLR3430 PROTEIN"/>
    <property type="match status" value="1"/>
</dbReference>
<evidence type="ECO:0000259" key="1">
    <source>
        <dbReference type="Pfam" id="PF01796"/>
    </source>
</evidence>
<dbReference type="RefSeq" id="WP_218617871.1">
    <property type="nucleotide sequence ID" value="NZ_FRCS01000011.1"/>
</dbReference>
<feature type="domain" description="ChsH2 C-terminal OB-fold" evidence="1">
    <location>
        <begin position="49"/>
        <end position="109"/>
    </location>
</feature>
<name>A0A1M7RGT4_9ACTN</name>
<dbReference type="Proteomes" id="UP000184440">
    <property type="component" value="Unassembled WGS sequence"/>
</dbReference>
<evidence type="ECO:0000313" key="3">
    <source>
        <dbReference type="EMBL" id="SHN45258.1"/>
    </source>
</evidence>
<gene>
    <name evidence="3" type="ORF">SAMN05443668_111220</name>
</gene>
<sequence length="118" mass="12750">MPDALSTPHWDAAARGELALPRCGDCERLVLPPEPVCPHCGSTAPAYTYEQLSGRGVIRSWTVVRRSFLGEPTPFTLVDVELAEQADLRMIGHLDGEPHPGAAVTATFHHGIPGWSRA</sequence>
<evidence type="ECO:0000259" key="2">
    <source>
        <dbReference type="Pfam" id="PF12172"/>
    </source>
</evidence>
<dbReference type="InterPro" id="IPR002878">
    <property type="entry name" value="ChsH2_C"/>
</dbReference>
<dbReference type="InterPro" id="IPR012340">
    <property type="entry name" value="NA-bd_OB-fold"/>
</dbReference>
<accession>A0A1M7RGT4</accession>
<dbReference type="Pfam" id="PF01796">
    <property type="entry name" value="OB_ChsH2_C"/>
    <property type="match status" value="1"/>
</dbReference>
<dbReference type="EMBL" id="FRCS01000011">
    <property type="protein sequence ID" value="SHN45258.1"/>
    <property type="molecule type" value="Genomic_DNA"/>
</dbReference>
<dbReference type="InterPro" id="IPR022002">
    <property type="entry name" value="ChsH2_Znr"/>
</dbReference>
<dbReference type="STRING" id="134849.SAMN05443668_111220"/>
<evidence type="ECO:0000313" key="4">
    <source>
        <dbReference type="Proteomes" id="UP000184440"/>
    </source>
</evidence>
<dbReference type="Pfam" id="PF12172">
    <property type="entry name" value="zf-ChsH2"/>
    <property type="match status" value="1"/>
</dbReference>
<dbReference type="SUPFAM" id="SSF50249">
    <property type="entry name" value="Nucleic acid-binding proteins"/>
    <property type="match status" value="1"/>
</dbReference>
<proteinExistence type="predicted"/>